<dbReference type="Gene3D" id="2.40.10.270">
    <property type="entry name" value="Bacteriophage SPP1 head-tail adaptor protein"/>
    <property type="match status" value="1"/>
</dbReference>
<reference evidence="1 2" key="1">
    <citation type="submission" date="2019-08" db="EMBL/GenBank/DDBJ databases">
        <title>Highly reduced genomes of protist endosymbionts show evolutionary convergence.</title>
        <authorList>
            <person name="George E."/>
            <person name="Husnik F."/>
            <person name="Tashyreva D."/>
            <person name="Prokopchuk G."/>
            <person name="Horak A."/>
            <person name="Kwong W.K."/>
            <person name="Lukes J."/>
            <person name="Keeling P.J."/>
        </authorList>
    </citation>
    <scope>NUCLEOTIDE SEQUENCE [LARGE SCALE GENOMIC DNA]</scope>
    <source>
        <strain evidence="1">1621</strain>
    </source>
</reference>
<dbReference type="InterPro" id="IPR038666">
    <property type="entry name" value="SSP1_head-tail_sf"/>
</dbReference>
<dbReference type="RefSeq" id="WP_148952109.1">
    <property type="nucleotide sequence ID" value="NZ_CP043312.1"/>
</dbReference>
<dbReference type="AlphaFoldDB" id="A0A5C0UI23"/>
<dbReference type="Pfam" id="PF05521">
    <property type="entry name" value="Phage_HCP"/>
    <property type="match status" value="1"/>
</dbReference>
<dbReference type="InterPro" id="IPR008767">
    <property type="entry name" value="Phage_SPP1_head-tail_adaptor"/>
</dbReference>
<dbReference type="EMBL" id="CP043312">
    <property type="protein sequence ID" value="QEK39748.1"/>
    <property type="molecule type" value="Genomic_DNA"/>
</dbReference>
<sequence length="112" mass="13210">MSISKIPKSLKKKIHIIHLTEHQKESSWTVITTVQAHHEKHTTMLSIMHNINFGNTITNPYHLFQIRYMKNISNTMYIKMDNYLFKIRDISNLNDQNRFLNIIATPAPYNNA</sequence>
<keyword evidence="2" id="KW-1185">Reference proteome</keyword>
<dbReference type="KEGG" id="snay:FZC37_02305"/>
<dbReference type="Proteomes" id="UP000323844">
    <property type="component" value="Chromosome"/>
</dbReference>
<evidence type="ECO:0000313" key="1">
    <source>
        <dbReference type="EMBL" id="QEK39748.1"/>
    </source>
</evidence>
<proteinExistence type="predicted"/>
<organism evidence="1 2">
    <name type="scientific">Candidatus Sneabacter namystus</name>
    <dbReference type="NCBI Taxonomy" id="2601646"/>
    <lineage>
        <taxon>Bacteria</taxon>
        <taxon>Pseudomonadati</taxon>
        <taxon>Pseudomonadota</taxon>
        <taxon>Alphaproteobacteria</taxon>
        <taxon>Rickettsiales</taxon>
        <taxon>Rickettsiaceae</taxon>
        <taxon>Rickettsieae</taxon>
        <taxon>Candidatus Sneabacter</taxon>
    </lineage>
</organism>
<evidence type="ECO:0000313" key="2">
    <source>
        <dbReference type="Proteomes" id="UP000323844"/>
    </source>
</evidence>
<name>A0A5C0UI23_9RICK</name>
<accession>A0A5C0UI23</accession>
<protein>
    <submittedName>
        <fullName evidence="1">Head-tail adaptor protein</fullName>
    </submittedName>
</protein>
<gene>
    <name evidence="1" type="ORF">FZC37_02305</name>
</gene>